<protein>
    <submittedName>
        <fullName evidence="4">ABC-type branched-chain amino acid transport systems, substrate-binding protein</fullName>
    </submittedName>
</protein>
<dbReference type="InterPro" id="IPR028081">
    <property type="entry name" value="Leu-bd"/>
</dbReference>
<dbReference type="SUPFAM" id="SSF53822">
    <property type="entry name" value="Periplasmic binding protein-like I"/>
    <property type="match status" value="1"/>
</dbReference>
<name>V4HDA7_9EURY</name>
<feature type="compositionally biased region" description="Low complexity" evidence="2">
    <location>
        <begin position="27"/>
        <end position="37"/>
    </location>
</feature>
<dbReference type="Proteomes" id="UP000017840">
    <property type="component" value="Unassembled WGS sequence"/>
</dbReference>
<gene>
    <name evidence="4" type="ORF">K933_07613</name>
</gene>
<dbReference type="InterPro" id="IPR028082">
    <property type="entry name" value="Peripla_BP_I"/>
</dbReference>
<evidence type="ECO:0000313" key="5">
    <source>
        <dbReference type="Proteomes" id="UP000017840"/>
    </source>
</evidence>
<dbReference type="PANTHER" id="PTHR30483">
    <property type="entry name" value="LEUCINE-SPECIFIC-BINDING PROTEIN"/>
    <property type="match status" value="1"/>
</dbReference>
<dbReference type="Gene3D" id="3.40.50.2300">
    <property type="match status" value="2"/>
</dbReference>
<accession>V4HDA7</accession>
<feature type="domain" description="Leucine-binding protein" evidence="3">
    <location>
        <begin position="40"/>
        <end position="346"/>
    </location>
</feature>
<dbReference type="AlphaFoldDB" id="V4HDA7"/>
<dbReference type="STRING" id="1324957.K933_07613"/>
<keyword evidence="5" id="KW-1185">Reference proteome</keyword>
<dbReference type="Pfam" id="PF13458">
    <property type="entry name" value="Peripla_BP_6"/>
    <property type="match status" value="1"/>
</dbReference>
<evidence type="ECO:0000259" key="3">
    <source>
        <dbReference type="Pfam" id="PF13458"/>
    </source>
</evidence>
<dbReference type="eggNOG" id="arCOG01021">
    <property type="taxonomic scope" value="Archaea"/>
</dbReference>
<proteinExistence type="predicted"/>
<dbReference type="CDD" id="cd06346">
    <property type="entry name" value="PBP1_ABC_ligand_binding-like"/>
    <property type="match status" value="1"/>
</dbReference>
<sequence>MAGTAAIAGCSGGSGGSDGGDSGGTTAGTASGDSGASSRTIKQGYLLPLTGDLGSLGTPMRNAGTMAADQVNEADIAISVDTQEEDTETTVPAAIDGANALANAGYPMMVGAATSNIEIGNRVFVPKGMLACSPSNTLPTLSTFEDDGLFFRTTPGDQYQGFAMAQAASERLDGVETAATTYINDDYGQLLSQWFADHFEQTFGGTVQNQVVHDPVQSSYSSKLQTALADDPDLFVVVSYPQSAVQLFRDYYADHDTGRPLMLTDGTKDPTLSKRVGNPMEEAVGTMPAAAGPTYDAFTSAFQEEYGNPASAFTAQTYDASAITLLANAAAGENDGQAVAGQMNAVANPGGTEVTLDNLAEGVEMAANGEEIQYLGAASNVDFDENGDLQSGSYEIWEFTEDTETGINRLDVVDVNQEQALNPGSN</sequence>
<evidence type="ECO:0000256" key="1">
    <source>
        <dbReference type="ARBA" id="ARBA00022729"/>
    </source>
</evidence>
<reference evidence="4 5" key="1">
    <citation type="journal article" date="2013" name="Genome Announc.">
        <title>Draft Genome Sequence of 'Candidatus Halobonum tyrrellensis' Strain G22, Isolated from the Hypersaline Waters of Lake Tyrrell, Australia.</title>
        <authorList>
            <person name="Ugalde J.A."/>
            <person name="Narasingarao P."/>
            <person name="Kuo S."/>
            <person name="Podell S."/>
            <person name="Allen E.E."/>
        </authorList>
    </citation>
    <scope>NUCLEOTIDE SEQUENCE [LARGE SCALE GENOMIC DNA]</scope>
    <source>
        <strain evidence="4 5">G22</strain>
    </source>
</reference>
<dbReference type="InterPro" id="IPR051010">
    <property type="entry name" value="BCAA_transport"/>
</dbReference>
<dbReference type="PATRIC" id="fig|1324957.4.peg.1543"/>
<evidence type="ECO:0000313" key="4">
    <source>
        <dbReference type="EMBL" id="ESP88700.1"/>
    </source>
</evidence>
<evidence type="ECO:0000256" key="2">
    <source>
        <dbReference type="SAM" id="MobiDB-lite"/>
    </source>
</evidence>
<dbReference type="EMBL" id="ASGZ01000026">
    <property type="protein sequence ID" value="ESP88700.1"/>
    <property type="molecule type" value="Genomic_DNA"/>
</dbReference>
<organism evidence="4 5">
    <name type="scientific">Candidatus Halobonum tyrrellensis G22</name>
    <dbReference type="NCBI Taxonomy" id="1324957"/>
    <lineage>
        <taxon>Archaea</taxon>
        <taxon>Methanobacteriati</taxon>
        <taxon>Methanobacteriota</taxon>
        <taxon>Stenosarchaea group</taxon>
        <taxon>Halobacteria</taxon>
        <taxon>Halobacteriales</taxon>
        <taxon>Haloferacaceae</taxon>
        <taxon>Candidatus Halobonum</taxon>
    </lineage>
</organism>
<dbReference type="PANTHER" id="PTHR30483:SF6">
    <property type="entry name" value="PERIPLASMIC BINDING PROTEIN OF ABC TRANSPORTER FOR NATURAL AMINO ACIDS"/>
    <property type="match status" value="1"/>
</dbReference>
<comment type="caution">
    <text evidence="4">The sequence shown here is derived from an EMBL/GenBank/DDBJ whole genome shotgun (WGS) entry which is preliminary data.</text>
</comment>
<keyword evidence="1" id="KW-0732">Signal</keyword>
<feature type="compositionally biased region" description="Gly residues" evidence="2">
    <location>
        <begin position="10"/>
        <end position="26"/>
    </location>
</feature>
<feature type="region of interest" description="Disordered" evidence="2">
    <location>
        <begin position="1"/>
        <end position="37"/>
    </location>
</feature>